<dbReference type="GO" id="GO:0005681">
    <property type="term" value="C:spliceosomal complex"/>
    <property type="evidence" value="ECO:0007669"/>
    <property type="project" value="InterPro"/>
</dbReference>
<keyword evidence="7" id="KW-0862">Zinc</keyword>
<dbReference type="InterPro" id="IPR051421">
    <property type="entry name" value="RNA_Proc_DNA_Dmg_Regulator"/>
</dbReference>
<dbReference type="PROSITE" id="PS50171">
    <property type="entry name" value="ZF_MATRIN"/>
    <property type="match status" value="1"/>
</dbReference>
<comment type="subcellular location">
    <subcellularLocation>
        <location evidence="1">Nucleus</location>
    </subcellularLocation>
</comment>
<gene>
    <name evidence="11" type="ORF">AB1Y20_013975</name>
</gene>
<comment type="caution">
    <text evidence="11">The sequence shown here is derived from an EMBL/GenBank/DDBJ whole genome shotgun (WGS) entry which is preliminary data.</text>
</comment>
<dbReference type="GO" id="GO:0008270">
    <property type="term" value="F:zinc ion binding"/>
    <property type="evidence" value="ECO:0007669"/>
    <property type="project" value="UniProtKB-KW"/>
</dbReference>
<keyword evidence="5" id="KW-0479">Metal-binding</keyword>
<evidence type="ECO:0000256" key="3">
    <source>
        <dbReference type="ARBA" id="ARBA00022553"/>
    </source>
</evidence>
<evidence type="ECO:0000256" key="2">
    <source>
        <dbReference type="ARBA" id="ARBA00008776"/>
    </source>
</evidence>
<keyword evidence="3" id="KW-0597">Phosphoprotein</keyword>
<dbReference type="PANTHER" id="PTHR12786:SF2">
    <property type="entry name" value="SPLICING FACTOR 3A SUBUNIT 3"/>
    <property type="match status" value="1"/>
</dbReference>
<dbReference type="Pfam" id="PF11931">
    <property type="entry name" value="SF3a60_Prp9_C"/>
    <property type="match status" value="1"/>
</dbReference>
<evidence type="ECO:0000256" key="1">
    <source>
        <dbReference type="ARBA" id="ARBA00004123"/>
    </source>
</evidence>
<keyword evidence="8" id="KW-0508">mRNA splicing</keyword>
<sequence>MSSTLLERARTLHEELELLERAMYTELGDPAAARLKRADEVARDQVVAAMLSAHTSRGEQLASLYADADGARREEIAAMSQQGGFTAFYDQLKAIREYHRRFPKEPSMVSEEQALLAEVLESAPDAGFTGEEAEGKYVDMHELHEAYLNLKGAPRLDYCAYLKACVDLQRLDRATAASGAYAKYLDALRAYWEGFLRRTQPLLPLDQMLEKAKAEFDAKWAEDGVRRWQSGKPAAGGEAAPIDWAQYDSAAALEALGLEGLKAQLCANGLKCGGSLKERAERLFLLKETPREKLPKKLLAKPAEAAGGEEAAAAFTGGHYSIALQEELLSRMGQLLADCIEDTAEMIEKKQARTYEEIERDLQLAAESEQPAEEEEEEAEDKPIYNPLNLPLGWDGKPIPYWLYKLHGLNLEFKCEICGNYSYWGPRAFERHFQEWRHAYGMKCLGIPNTKPFHGITLIEDAYTLWAKLKAESGGSAFNPELDEEFEDRSGNVMNRKTYKDLARQGLLD</sequence>
<reference evidence="11 12" key="1">
    <citation type="journal article" date="2024" name="Science">
        <title>Giant polyketide synthase enzymes in the biosynthesis of giant marine polyether toxins.</title>
        <authorList>
            <person name="Fallon T.R."/>
            <person name="Shende V.V."/>
            <person name="Wierzbicki I.H."/>
            <person name="Pendleton A.L."/>
            <person name="Watervoot N.F."/>
            <person name="Auber R.P."/>
            <person name="Gonzalez D.J."/>
            <person name="Wisecaver J.H."/>
            <person name="Moore B.S."/>
        </authorList>
    </citation>
    <scope>NUCLEOTIDE SEQUENCE [LARGE SCALE GENOMIC DNA]</scope>
    <source>
        <strain evidence="11 12">12B1</strain>
    </source>
</reference>
<organism evidence="11 12">
    <name type="scientific">Prymnesium parvum</name>
    <name type="common">Toxic golden alga</name>
    <dbReference type="NCBI Taxonomy" id="97485"/>
    <lineage>
        <taxon>Eukaryota</taxon>
        <taxon>Haptista</taxon>
        <taxon>Haptophyta</taxon>
        <taxon>Prymnesiophyceae</taxon>
        <taxon>Prymnesiales</taxon>
        <taxon>Prymnesiaceae</taxon>
        <taxon>Prymnesium</taxon>
    </lineage>
</organism>
<evidence type="ECO:0000256" key="5">
    <source>
        <dbReference type="ARBA" id="ARBA00022723"/>
    </source>
</evidence>
<dbReference type="GO" id="GO:0003723">
    <property type="term" value="F:RNA binding"/>
    <property type="evidence" value="ECO:0007669"/>
    <property type="project" value="InterPro"/>
</dbReference>
<protein>
    <recommendedName>
        <fullName evidence="10">Matrin-type domain-containing protein</fullName>
    </recommendedName>
</protein>
<dbReference type="InterPro" id="IPR000690">
    <property type="entry name" value="Matrin/U1-C_Znf_C2H2"/>
</dbReference>
<proteinExistence type="inferred from homology"/>
<dbReference type="InterPro" id="IPR025086">
    <property type="entry name" value="SDE2/SF3A3_SAP"/>
</dbReference>
<dbReference type="AlphaFoldDB" id="A0AB34II01"/>
<dbReference type="Pfam" id="PF13297">
    <property type="entry name" value="SDE2_2C"/>
    <property type="match status" value="1"/>
</dbReference>
<evidence type="ECO:0000313" key="11">
    <source>
        <dbReference type="EMBL" id="KAL1498662.1"/>
    </source>
</evidence>
<feature type="domain" description="Matrin-type" evidence="10">
    <location>
        <begin position="413"/>
        <end position="444"/>
    </location>
</feature>
<evidence type="ECO:0000259" key="10">
    <source>
        <dbReference type="PROSITE" id="PS50171"/>
    </source>
</evidence>
<evidence type="ECO:0000256" key="6">
    <source>
        <dbReference type="ARBA" id="ARBA00022771"/>
    </source>
</evidence>
<dbReference type="PANTHER" id="PTHR12786">
    <property type="entry name" value="SPLICING FACTOR SF3A-RELATED"/>
    <property type="match status" value="1"/>
</dbReference>
<dbReference type="Proteomes" id="UP001515480">
    <property type="component" value="Unassembled WGS sequence"/>
</dbReference>
<keyword evidence="9" id="KW-0539">Nucleus</keyword>
<keyword evidence="12" id="KW-1185">Reference proteome</keyword>
<dbReference type="InterPro" id="IPR024598">
    <property type="entry name" value="SF3a60/Prp9_C"/>
</dbReference>
<name>A0AB34II01_PRYPA</name>
<dbReference type="Pfam" id="PF12108">
    <property type="entry name" value="SF3a60_bindingd"/>
    <property type="match status" value="1"/>
</dbReference>
<dbReference type="Pfam" id="PF16837">
    <property type="entry name" value="SF3A3"/>
    <property type="match status" value="1"/>
</dbReference>
<dbReference type="GO" id="GO:0000398">
    <property type="term" value="P:mRNA splicing, via spliceosome"/>
    <property type="evidence" value="ECO:0007669"/>
    <property type="project" value="InterPro"/>
</dbReference>
<dbReference type="InterPro" id="IPR031774">
    <property type="entry name" value="SF3A3_dom"/>
</dbReference>
<dbReference type="InterPro" id="IPR021966">
    <property type="entry name" value="SF3a60_bindingd"/>
</dbReference>
<comment type="similarity">
    <text evidence="2">Belongs to the SF3A3 family.</text>
</comment>
<accession>A0AB34II01</accession>
<keyword evidence="6" id="KW-0863">Zinc-finger</keyword>
<evidence type="ECO:0000256" key="4">
    <source>
        <dbReference type="ARBA" id="ARBA00022664"/>
    </source>
</evidence>
<evidence type="ECO:0000256" key="7">
    <source>
        <dbReference type="ARBA" id="ARBA00022833"/>
    </source>
</evidence>
<keyword evidence="4" id="KW-0507">mRNA processing</keyword>
<evidence type="ECO:0000313" key="12">
    <source>
        <dbReference type="Proteomes" id="UP001515480"/>
    </source>
</evidence>
<dbReference type="EMBL" id="JBGBPQ010000027">
    <property type="protein sequence ID" value="KAL1498662.1"/>
    <property type="molecule type" value="Genomic_DNA"/>
</dbReference>
<evidence type="ECO:0000256" key="9">
    <source>
        <dbReference type="ARBA" id="ARBA00023242"/>
    </source>
</evidence>
<evidence type="ECO:0000256" key="8">
    <source>
        <dbReference type="ARBA" id="ARBA00023187"/>
    </source>
</evidence>